<dbReference type="InterPro" id="IPR007318">
    <property type="entry name" value="Phopholipid_MeTrfase"/>
</dbReference>
<evidence type="ECO:0000256" key="3">
    <source>
        <dbReference type="ARBA" id="ARBA00022989"/>
    </source>
</evidence>
<name>A0ABZ2D9S5_9SPHN</name>
<keyword evidence="4 5" id="KW-0472">Membrane</keyword>
<proteinExistence type="predicted"/>
<protein>
    <submittedName>
        <fullName evidence="6">Isoprenylcysteine carboxylmethyltransferase family protein</fullName>
        <ecNumber evidence="6">2.1.1.100</ecNumber>
        <ecNumber evidence="6">2.1.1.334</ecNumber>
    </submittedName>
</protein>
<evidence type="ECO:0000256" key="1">
    <source>
        <dbReference type="ARBA" id="ARBA00004127"/>
    </source>
</evidence>
<dbReference type="GO" id="GO:0004671">
    <property type="term" value="F:protein C-terminal S-isoprenylcysteine carboxyl O-methyltransferase activity"/>
    <property type="evidence" value="ECO:0007669"/>
    <property type="project" value="UniProtKB-EC"/>
</dbReference>
<keyword evidence="7" id="KW-1185">Reference proteome</keyword>
<gene>
    <name evidence="6" type="ORF">V5F89_12745</name>
</gene>
<dbReference type="PANTHER" id="PTHR12714:SF9">
    <property type="entry name" value="PROTEIN-S-ISOPRENYLCYSTEINE O-METHYLTRANSFERASE"/>
    <property type="match status" value="1"/>
</dbReference>
<dbReference type="EC" id="2.1.1.334" evidence="6"/>
<keyword evidence="3 5" id="KW-1133">Transmembrane helix</keyword>
<keyword evidence="6" id="KW-0808">Transferase</keyword>
<organism evidence="6 7">
    <name type="scientific">Pelagerythrobacter marensis</name>
    <dbReference type="NCBI Taxonomy" id="543877"/>
    <lineage>
        <taxon>Bacteria</taxon>
        <taxon>Pseudomonadati</taxon>
        <taxon>Pseudomonadota</taxon>
        <taxon>Alphaproteobacteria</taxon>
        <taxon>Sphingomonadales</taxon>
        <taxon>Erythrobacteraceae</taxon>
        <taxon>Pelagerythrobacter</taxon>
    </lineage>
</organism>
<dbReference type="EMBL" id="CP144918">
    <property type="protein sequence ID" value="WWA47115.1"/>
    <property type="molecule type" value="Genomic_DNA"/>
</dbReference>
<accession>A0ABZ2D9S5</accession>
<dbReference type="EC" id="2.1.1.100" evidence="6"/>
<reference evidence="6 7" key="1">
    <citation type="submission" date="2024-02" db="EMBL/GenBank/DDBJ databases">
        <title>The whole genome sequence of five bacterial samples isolated from Abu Dhabi Sabkha-shore region.</title>
        <authorList>
            <person name="Sudalaimuthuasari N."/>
            <person name="Sarfraz B."/>
            <person name="Tuyisabe J.D."/>
            <person name="Mugisha Ntwali L.D.M."/>
            <person name="Ali A.I.A.A."/>
            <person name="Almansoori S.Z.A."/>
            <person name="Alajami H.S.A."/>
            <person name="Almeqbaali A.A.S."/>
            <person name="Kundu B."/>
            <person name="Saeed E.E."/>
            <person name="Sukumarinath V."/>
            <person name="Mishra A.K."/>
            <person name="Hazzouri K.M."/>
            <person name="Almaskari R."/>
            <person name="Sharma A.K."/>
            <person name="Amiri K.M.A."/>
        </authorList>
    </citation>
    <scope>NUCLEOTIDE SEQUENCE [LARGE SCALE GENOMIC DNA]</scope>
    <source>
        <strain evidence="7">kcgeb_sd</strain>
    </source>
</reference>
<evidence type="ECO:0000256" key="2">
    <source>
        <dbReference type="ARBA" id="ARBA00022692"/>
    </source>
</evidence>
<dbReference type="PANTHER" id="PTHR12714">
    <property type="entry name" value="PROTEIN-S ISOPRENYLCYSTEINE O-METHYLTRANSFERASE"/>
    <property type="match status" value="1"/>
</dbReference>
<evidence type="ECO:0000256" key="5">
    <source>
        <dbReference type="SAM" id="Phobius"/>
    </source>
</evidence>
<dbReference type="GO" id="GO:0032259">
    <property type="term" value="P:methylation"/>
    <property type="evidence" value="ECO:0007669"/>
    <property type="project" value="UniProtKB-KW"/>
</dbReference>
<dbReference type="Pfam" id="PF04191">
    <property type="entry name" value="PEMT"/>
    <property type="match status" value="1"/>
</dbReference>
<keyword evidence="2 5" id="KW-0812">Transmembrane</keyword>
<evidence type="ECO:0000313" key="7">
    <source>
        <dbReference type="Proteomes" id="UP001335183"/>
    </source>
</evidence>
<dbReference type="Proteomes" id="UP001335183">
    <property type="component" value="Chromosome"/>
</dbReference>
<evidence type="ECO:0000256" key="4">
    <source>
        <dbReference type="ARBA" id="ARBA00023136"/>
    </source>
</evidence>
<dbReference type="Gene3D" id="1.20.120.1630">
    <property type="match status" value="1"/>
</dbReference>
<feature type="transmembrane region" description="Helical" evidence="5">
    <location>
        <begin position="35"/>
        <end position="54"/>
    </location>
</feature>
<comment type="subcellular location">
    <subcellularLocation>
        <location evidence="1">Endomembrane system</location>
        <topology evidence="1">Multi-pass membrane protein</topology>
    </subcellularLocation>
</comment>
<sequence>MNRVIPPILFLVLLAAQAALAVFYSDDFVMRAGRAMPWDIPLALGVVVLVWARLQFRAQEAEIHTFRQPRTLVTGGLFRFSRNPMYLGFLLLLIAAAFFVNHWCALIAPAIFFIAASFWYIPHEERTLRAVFGPQYEAYAGRVRRWL</sequence>
<dbReference type="RefSeq" id="WP_338446006.1">
    <property type="nucleotide sequence ID" value="NZ_CP144918.1"/>
</dbReference>
<evidence type="ECO:0000313" key="6">
    <source>
        <dbReference type="EMBL" id="WWA47115.1"/>
    </source>
</evidence>
<feature type="transmembrane region" description="Helical" evidence="5">
    <location>
        <begin position="89"/>
        <end position="121"/>
    </location>
</feature>
<keyword evidence="6" id="KW-0489">Methyltransferase</keyword>